<evidence type="ECO:0000313" key="1">
    <source>
        <dbReference type="EMBL" id="MCV2368345.1"/>
    </source>
</evidence>
<evidence type="ECO:0008006" key="3">
    <source>
        <dbReference type="Google" id="ProtNLM"/>
    </source>
</evidence>
<comment type="caution">
    <text evidence="1">The sequence shown here is derived from an EMBL/GenBank/DDBJ whole genome shotgun (WGS) entry which is preliminary data.</text>
</comment>
<sequence>MTSLTAAPQALPGPIPFSQYGAVTGRMLLIYFQGAPGAPAEAAVFDAEAKAQGLRVLAIDRFAAPLGLAGESYVEALAAGRKARVRSCF</sequence>
<name>A0ABT2YE68_9BURK</name>
<protein>
    <recommendedName>
        <fullName evidence="3">Dienelactone hydrolase</fullName>
    </recommendedName>
</protein>
<dbReference type="RefSeq" id="WP_263570949.1">
    <property type="nucleotide sequence ID" value="NZ_JAJIRN010000004.1"/>
</dbReference>
<dbReference type="Proteomes" id="UP001209701">
    <property type="component" value="Unassembled WGS sequence"/>
</dbReference>
<organism evidence="1 2">
    <name type="scientific">Roseateles oligotrophus</name>
    <dbReference type="NCBI Taxonomy" id="1769250"/>
    <lineage>
        <taxon>Bacteria</taxon>
        <taxon>Pseudomonadati</taxon>
        <taxon>Pseudomonadota</taxon>
        <taxon>Betaproteobacteria</taxon>
        <taxon>Burkholderiales</taxon>
        <taxon>Sphaerotilaceae</taxon>
        <taxon>Roseateles</taxon>
    </lineage>
</organism>
<gene>
    <name evidence="1" type="ORF">LNV07_09585</name>
</gene>
<reference evidence="1 2" key="1">
    <citation type="submission" date="2021-11" db="EMBL/GenBank/DDBJ databases">
        <authorList>
            <person name="Liang Q."/>
            <person name="Mou H."/>
            <person name="Liu Z."/>
        </authorList>
    </citation>
    <scope>NUCLEOTIDE SEQUENCE [LARGE SCALE GENOMIC DNA]</scope>
    <source>
        <strain evidence="1 2">CHU3</strain>
    </source>
</reference>
<dbReference type="EMBL" id="JAJIRN010000004">
    <property type="protein sequence ID" value="MCV2368345.1"/>
    <property type="molecule type" value="Genomic_DNA"/>
</dbReference>
<proteinExistence type="predicted"/>
<keyword evidence="2" id="KW-1185">Reference proteome</keyword>
<accession>A0ABT2YE68</accession>
<evidence type="ECO:0000313" key="2">
    <source>
        <dbReference type="Proteomes" id="UP001209701"/>
    </source>
</evidence>